<dbReference type="GO" id="GO:0008017">
    <property type="term" value="F:microtubule binding"/>
    <property type="evidence" value="ECO:0007669"/>
    <property type="project" value="TreeGrafter"/>
</dbReference>
<dbReference type="InterPro" id="IPR011989">
    <property type="entry name" value="ARM-like"/>
</dbReference>
<gene>
    <name evidence="3" type="ORF">PoB_004450400</name>
</gene>
<dbReference type="InterPro" id="IPR016024">
    <property type="entry name" value="ARM-type_fold"/>
</dbReference>
<dbReference type="Proteomes" id="UP000735302">
    <property type="component" value="Unassembled WGS sequence"/>
</dbReference>
<proteinExistence type="predicted"/>
<dbReference type="GO" id="GO:0000226">
    <property type="term" value="P:microtubule cytoskeleton organization"/>
    <property type="evidence" value="ECO:0007669"/>
    <property type="project" value="TreeGrafter"/>
</dbReference>
<organism evidence="3 4">
    <name type="scientific">Plakobranchus ocellatus</name>
    <dbReference type="NCBI Taxonomy" id="259542"/>
    <lineage>
        <taxon>Eukaryota</taxon>
        <taxon>Metazoa</taxon>
        <taxon>Spiralia</taxon>
        <taxon>Lophotrochozoa</taxon>
        <taxon>Mollusca</taxon>
        <taxon>Gastropoda</taxon>
        <taxon>Heterobranchia</taxon>
        <taxon>Euthyneura</taxon>
        <taxon>Panpulmonata</taxon>
        <taxon>Sacoglossa</taxon>
        <taxon>Placobranchoidea</taxon>
        <taxon>Plakobranchidae</taxon>
        <taxon>Plakobranchus</taxon>
    </lineage>
</organism>
<accession>A0AAV4BI46</accession>
<dbReference type="SMART" id="SM01349">
    <property type="entry name" value="TOG"/>
    <property type="match status" value="2"/>
</dbReference>
<feature type="compositionally biased region" description="Low complexity" evidence="1">
    <location>
        <begin position="821"/>
        <end position="843"/>
    </location>
</feature>
<dbReference type="InterPro" id="IPR024395">
    <property type="entry name" value="CLASP_N_dom"/>
</dbReference>
<keyword evidence="4" id="KW-1185">Reference proteome</keyword>
<feature type="compositionally biased region" description="Pro residues" evidence="1">
    <location>
        <begin position="528"/>
        <end position="538"/>
    </location>
</feature>
<feature type="region of interest" description="Disordered" evidence="1">
    <location>
        <begin position="492"/>
        <end position="573"/>
    </location>
</feature>
<feature type="compositionally biased region" description="Low complexity" evidence="1">
    <location>
        <begin position="311"/>
        <end position="325"/>
    </location>
</feature>
<evidence type="ECO:0000313" key="3">
    <source>
        <dbReference type="EMBL" id="GFO17999.1"/>
    </source>
</evidence>
<dbReference type="InterPro" id="IPR034085">
    <property type="entry name" value="TOG"/>
</dbReference>
<dbReference type="EMBL" id="BLXT01004926">
    <property type="protein sequence ID" value="GFO17999.1"/>
    <property type="molecule type" value="Genomic_DNA"/>
</dbReference>
<evidence type="ECO:0000313" key="4">
    <source>
        <dbReference type="Proteomes" id="UP000735302"/>
    </source>
</evidence>
<dbReference type="AlphaFoldDB" id="A0AAV4BI46"/>
<feature type="region of interest" description="Disordered" evidence="1">
    <location>
        <begin position="346"/>
        <end position="476"/>
    </location>
</feature>
<dbReference type="PANTHER" id="PTHR21567">
    <property type="entry name" value="CLASP"/>
    <property type="match status" value="1"/>
</dbReference>
<dbReference type="Gene3D" id="1.25.10.10">
    <property type="entry name" value="Leucine-rich Repeat Variant"/>
    <property type="match status" value="2"/>
</dbReference>
<reference evidence="3 4" key="1">
    <citation type="journal article" date="2021" name="Elife">
        <title>Chloroplast acquisition without the gene transfer in kleptoplastic sea slugs, Plakobranchus ocellatus.</title>
        <authorList>
            <person name="Maeda T."/>
            <person name="Takahashi S."/>
            <person name="Yoshida T."/>
            <person name="Shimamura S."/>
            <person name="Takaki Y."/>
            <person name="Nagai Y."/>
            <person name="Toyoda A."/>
            <person name="Suzuki Y."/>
            <person name="Arimoto A."/>
            <person name="Ishii H."/>
            <person name="Satoh N."/>
            <person name="Nishiyama T."/>
            <person name="Hasebe M."/>
            <person name="Maruyama T."/>
            <person name="Minagawa J."/>
            <person name="Obokata J."/>
            <person name="Shigenobu S."/>
        </authorList>
    </citation>
    <scope>NUCLEOTIDE SEQUENCE [LARGE SCALE GENOMIC DNA]</scope>
</reference>
<feature type="compositionally biased region" description="Polar residues" evidence="1">
    <location>
        <begin position="190"/>
        <end position="205"/>
    </location>
</feature>
<dbReference type="Pfam" id="PF12348">
    <property type="entry name" value="CLASP_N"/>
    <property type="match status" value="1"/>
</dbReference>
<sequence>MSLPSIFTTPQLVHRETSGLFCLDLDSPSSPGGGQAACGRAGKACMAYEPQVTTTTKLELLHFGNKCVLVPTIHVRLVGDPDDTSSTISNTVKPDEDESPVPRRATIARSSATRRKVPPISPSSDFYDDNDSAYAPSEEGRSGLNGSLQRIRNSANKKKAEKIFEKLDKSSLGSSPGSNVDHLEESGIFSASSQHNNNNDYNTRKSSIKKQDSKLVHANSTNNLRGSNNNTNLSYKRNNNNNDNSFTGPDGDAESGGYGGSYSHIHSRSTGPGGPGGGGGMVHLDYNPSSGVTFRENRNSDVQVVGRGYGDDASSSVSAPAGPASTFNTNAGRIKDRRRFSNRGMFEPPSVPSDFGPGVIGGQSQDGRLDRRKLDVKAGPAGVVGIAVRSNADISSSETSGADEDVEDENNMSIPQSLKEKVAVKQQQRQEEDERRRAEKERKEREKEERKEREKEEKLKRERERQQQKLKRLSSAESINSFEFLSISGSGSGTSINSAPQSMNSNNTIVNNSFSNDTINHLTARQPTHPPKPPPPAVTPRKTLKTSNESVSTYPMPVSTSSTPMDSEDPADWKPFKDSEAAFRDMMKKMEQSDWEIKCEGINMLRRLCLHHPEVVTASLHPIVLAICNEAKNLRSQVSRLGITAIGDMFTHLRKGMDPEVDITTKTLLAKSGESNQFIKEDVDKALCQMVDNVTPQRALLALIGGGASHKNVQIRKLTAQFLVDLVEKMGSGRILSGVKDITDRVLPTAAQFAMDGSQETRYYGRKILYMLMSHQDFDKMLTKYLPANTLRNIQDIVDNLKQKGLGERPSELSSARSRRSGQGSRSNSSIRGGSASSSADSGFQQPRRRALMRTDEARMGEVKAMTDLMSANNWQERYEGLSSFLAMCETNPTLVSSQIIKIFDKFLPRLMDSNSKVNLYALKVMLQVTPMLRDSMSSVISMTVGAVAPNLSSKNKEIYTTAAEILEAFIENLELTMLIQPFANQAINATARSKADMVLRVAYLVEKVYPRKQKPIVLHVLPLLWHLLGSMNSSGAAIHGGNVDLRQATVTLVKKLYECMGVGLLEKANAEPSNTQRQIQLLHSLIDDV</sequence>
<feature type="region of interest" description="Disordered" evidence="1">
    <location>
        <begin position="309"/>
        <end position="329"/>
    </location>
</feature>
<protein>
    <submittedName>
        <fullName evidence="3">Protein fam179b-like</fullName>
    </submittedName>
</protein>
<feature type="region of interest" description="Disordered" evidence="1">
    <location>
        <begin position="190"/>
        <end position="278"/>
    </location>
</feature>
<dbReference type="GO" id="GO:0005881">
    <property type="term" value="C:cytoplasmic microtubule"/>
    <property type="evidence" value="ECO:0007669"/>
    <property type="project" value="TreeGrafter"/>
</dbReference>
<feature type="region of interest" description="Disordered" evidence="1">
    <location>
        <begin position="79"/>
        <end position="148"/>
    </location>
</feature>
<feature type="domain" description="TOG" evidence="2">
    <location>
        <begin position="852"/>
        <end position="1089"/>
    </location>
</feature>
<dbReference type="GO" id="GO:0005929">
    <property type="term" value="C:cilium"/>
    <property type="evidence" value="ECO:0007669"/>
    <property type="project" value="TreeGrafter"/>
</dbReference>
<dbReference type="SUPFAM" id="SSF48371">
    <property type="entry name" value="ARM repeat"/>
    <property type="match status" value="1"/>
</dbReference>
<evidence type="ECO:0000259" key="2">
    <source>
        <dbReference type="SMART" id="SM01349"/>
    </source>
</evidence>
<comment type="caution">
    <text evidence="3">The sequence shown here is derived from an EMBL/GenBank/DDBJ whole genome shotgun (WGS) entry which is preliminary data.</text>
</comment>
<feature type="region of interest" description="Disordered" evidence="1">
    <location>
        <begin position="805"/>
        <end position="857"/>
    </location>
</feature>
<evidence type="ECO:0000256" key="1">
    <source>
        <dbReference type="SAM" id="MobiDB-lite"/>
    </source>
</evidence>
<feature type="compositionally biased region" description="Basic and acidic residues" evidence="1">
    <location>
        <begin position="418"/>
        <end position="467"/>
    </location>
</feature>
<feature type="compositionally biased region" description="Basic and acidic residues" evidence="1">
    <location>
        <begin position="367"/>
        <end position="376"/>
    </location>
</feature>
<feature type="compositionally biased region" description="Acidic residues" evidence="1">
    <location>
        <begin position="401"/>
        <end position="410"/>
    </location>
</feature>
<dbReference type="PANTHER" id="PTHR21567:SF87">
    <property type="entry name" value="CRESCERIN-LIKE PROTEIN CHE-12"/>
    <property type="match status" value="1"/>
</dbReference>
<feature type="compositionally biased region" description="Polar residues" evidence="1">
    <location>
        <begin position="499"/>
        <end position="521"/>
    </location>
</feature>
<feature type="compositionally biased region" description="Low complexity" evidence="1">
    <location>
        <begin position="219"/>
        <end position="245"/>
    </location>
</feature>
<name>A0AAV4BI46_9GAST</name>
<feature type="compositionally biased region" description="Polar residues" evidence="1">
    <location>
        <begin position="545"/>
        <end position="565"/>
    </location>
</feature>
<feature type="domain" description="TOG" evidence="2">
    <location>
        <begin position="572"/>
        <end position="807"/>
    </location>
</feature>